<protein>
    <submittedName>
        <fullName evidence="3">Abortive infection protein</fullName>
    </submittedName>
</protein>
<feature type="domain" description="CAAX prenyl protease 2/Lysostaphin resistance protein A-like" evidence="2">
    <location>
        <begin position="128"/>
        <end position="216"/>
    </location>
</feature>
<dbReference type="STRING" id="526218.Sterm_3430"/>
<evidence type="ECO:0000259" key="2">
    <source>
        <dbReference type="Pfam" id="PF02517"/>
    </source>
</evidence>
<dbReference type="Proteomes" id="UP000000845">
    <property type="component" value="Chromosome"/>
</dbReference>
<feature type="transmembrane region" description="Helical" evidence="1">
    <location>
        <begin position="159"/>
        <end position="176"/>
    </location>
</feature>
<accession>D1AQK9</accession>
<organism evidence="3 4">
    <name type="scientific">Sebaldella termitidis (strain ATCC 33386 / NCTC 11300)</name>
    <dbReference type="NCBI Taxonomy" id="526218"/>
    <lineage>
        <taxon>Bacteria</taxon>
        <taxon>Fusobacteriati</taxon>
        <taxon>Fusobacteriota</taxon>
        <taxon>Fusobacteriia</taxon>
        <taxon>Fusobacteriales</taxon>
        <taxon>Leptotrichiaceae</taxon>
        <taxon>Sebaldella</taxon>
    </lineage>
</organism>
<dbReference type="AlphaFoldDB" id="D1AQK9"/>
<gene>
    <name evidence="3" type="ordered locus">Sterm_3430</name>
</gene>
<evidence type="ECO:0000313" key="3">
    <source>
        <dbReference type="EMBL" id="ACZ10269.1"/>
    </source>
</evidence>
<dbReference type="RefSeq" id="WP_012862851.1">
    <property type="nucleotide sequence ID" value="NC_013517.1"/>
</dbReference>
<dbReference type="PANTHER" id="PTHR43592:SF15">
    <property type="entry name" value="CAAX AMINO TERMINAL PROTEASE FAMILY PROTEIN"/>
    <property type="match status" value="1"/>
</dbReference>
<reference evidence="3 4" key="2">
    <citation type="journal article" date="2010" name="Stand. Genomic Sci.">
        <title>Complete genome sequence of Sebaldella termitidis type strain (NCTC 11300).</title>
        <authorList>
            <person name="Harmon-Smith M."/>
            <person name="Celia L."/>
            <person name="Chertkov O."/>
            <person name="Lapidus A."/>
            <person name="Copeland A."/>
            <person name="Glavina Del Rio T."/>
            <person name="Nolan M."/>
            <person name="Lucas S."/>
            <person name="Tice H."/>
            <person name="Cheng J.F."/>
            <person name="Han C."/>
            <person name="Detter J.C."/>
            <person name="Bruce D."/>
            <person name="Goodwin L."/>
            <person name="Pitluck S."/>
            <person name="Pati A."/>
            <person name="Liolios K."/>
            <person name="Ivanova N."/>
            <person name="Mavromatis K."/>
            <person name="Mikhailova N."/>
            <person name="Chen A."/>
            <person name="Palaniappan K."/>
            <person name="Land M."/>
            <person name="Hauser L."/>
            <person name="Chang Y.J."/>
            <person name="Jeffries C.D."/>
            <person name="Brettin T."/>
            <person name="Goker M."/>
            <person name="Beck B."/>
            <person name="Bristow J."/>
            <person name="Eisen J.A."/>
            <person name="Markowitz V."/>
            <person name="Hugenholtz P."/>
            <person name="Kyrpides N.C."/>
            <person name="Klenk H.P."/>
            <person name="Chen F."/>
        </authorList>
    </citation>
    <scope>NUCLEOTIDE SEQUENCE [LARGE SCALE GENOMIC DNA]</scope>
    <source>
        <strain evidence="4">ATCC 33386 / NCTC 11300</strain>
    </source>
</reference>
<keyword evidence="1" id="KW-0812">Transmembrane</keyword>
<dbReference type="HOGENOM" id="CLU_066413_4_0_0"/>
<feature type="transmembrane region" description="Helical" evidence="1">
    <location>
        <begin position="35"/>
        <end position="64"/>
    </location>
</feature>
<name>D1AQK9_SEBTE</name>
<dbReference type="eggNOG" id="COG1266">
    <property type="taxonomic scope" value="Bacteria"/>
</dbReference>
<sequence length="261" mass="29980">MKIIKATLLTILYCTIYYFFQFITGIVIYKTTDFHINGIGTVLCITVILSAILSFIAYQGIFFLRKMKIIKICNFKKLKFSYIPTAFILGISICLLNSSLTAVLAKIDFFEYHILKYQSLNFWIGETNTVFLVLALAITAPLIEEIIFRGMIFHELKQIMPVIPAVIIQGLLFGIYHFNIVQFIYASFLGIMFGLVYSWTQNLWIPVILHFSNNIMAVTAAKQPGTESLEGPDIRIFLISLTVTVLLCLFFYKRRVTDYHE</sequence>
<feature type="transmembrane region" description="Helical" evidence="1">
    <location>
        <begin position="182"/>
        <end position="199"/>
    </location>
</feature>
<dbReference type="EMBL" id="CP001739">
    <property type="protein sequence ID" value="ACZ10269.1"/>
    <property type="molecule type" value="Genomic_DNA"/>
</dbReference>
<keyword evidence="4" id="KW-1185">Reference proteome</keyword>
<dbReference type="PANTHER" id="PTHR43592">
    <property type="entry name" value="CAAX AMINO TERMINAL PROTEASE"/>
    <property type="match status" value="1"/>
</dbReference>
<keyword evidence="1" id="KW-0472">Membrane</keyword>
<proteinExistence type="predicted"/>
<evidence type="ECO:0000256" key="1">
    <source>
        <dbReference type="SAM" id="Phobius"/>
    </source>
</evidence>
<evidence type="ECO:0000313" key="4">
    <source>
        <dbReference type="Proteomes" id="UP000000845"/>
    </source>
</evidence>
<feature type="transmembrane region" description="Helical" evidence="1">
    <location>
        <begin position="7"/>
        <end position="29"/>
    </location>
</feature>
<feature type="transmembrane region" description="Helical" evidence="1">
    <location>
        <begin position="85"/>
        <end position="107"/>
    </location>
</feature>
<dbReference type="InterPro" id="IPR003675">
    <property type="entry name" value="Rce1/LyrA-like_dom"/>
</dbReference>
<feature type="transmembrane region" description="Helical" evidence="1">
    <location>
        <begin position="234"/>
        <end position="252"/>
    </location>
</feature>
<dbReference type="Pfam" id="PF02517">
    <property type="entry name" value="Rce1-like"/>
    <property type="match status" value="1"/>
</dbReference>
<keyword evidence="1" id="KW-1133">Transmembrane helix</keyword>
<dbReference type="MEROPS" id="G05.007"/>
<reference evidence="4" key="1">
    <citation type="submission" date="2009-09" db="EMBL/GenBank/DDBJ databases">
        <title>The complete chromosome of Sebaldella termitidis ATCC 33386.</title>
        <authorList>
            <consortium name="US DOE Joint Genome Institute (JGI-PGF)"/>
            <person name="Lucas S."/>
            <person name="Copeland A."/>
            <person name="Lapidus A."/>
            <person name="Glavina del Rio T."/>
            <person name="Dalin E."/>
            <person name="Tice H."/>
            <person name="Bruce D."/>
            <person name="Goodwin L."/>
            <person name="Pitluck S."/>
            <person name="Kyrpides N."/>
            <person name="Mavromatis K."/>
            <person name="Ivanova N."/>
            <person name="Mikhailova N."/>
            <person name="Sims D."/>
            <person name="Meincke L."/>
            <person name="Brettin T."/>
            <person name="Detter J.C."/>
            <person name="Han C."/>
            <person name="Larimer F."/>
            <person name="Land M."/>
            <person name="Hauser L."/>
            <person name="Markowitz V."/>
            <person name="Cheng J.F."/>
            <person name="Hugenholtz P."/>
            <person name="Woyke T."/>
            <person name="Wu D."/>
            <person name="Eisen J.A."/>
        </authorList>
    </citation>
    <scope>NUCLEOTIDE SEQUENCE [LARGE SCALE GENOMIC DNA]</scope>
    <source>
        <strain evidence="4">ATCC 33386 / NCTC 11300</strain>
    </source>
</reference>
<dbReference type="KEGG" id="str:Sterm_3430"/>
<dbReference type="GO" id="GO:0004175">
    <property type="term" value="F:endopeptidase activity"/>
    <property type="evidence" value="ECO:0007669"/>
    <property type="project" value="UniProtKB-ARBA"/>
</dbReference>
<dbReference type="GO" id="GO:0080120">
    <property type="term" value="P:CAAX-box protein maturation"/>
    <property type="evidence" value="ECO:0007669"/>
    <property type="project" value="UniProtKB-ARBA"/>
</dbReference>